<keyword evidence="2 5" id="KW-0378">Hydrolase</keyword>
<evidence type="ECO:0000256" key="1">
    <source>
        <dbReference type="ARBA" id="ARBA00022670"/>
    </source>
</evidence>
<dbReference type="PROSITE" id="PS00134">
    <property type="entry name" value="TRYPSIN_HIS"/>
    <property type="match status" value="1"/>
</dbReference>
<dbReference type="SMART" id="SM00020">
    <property type="entry name" value="Tryp_SPc"/>
    <property type="match status" value="1"/>
</dbReference>
<dbReference type="Gene3D" id="2.40.10.10">
    <property type="entry name" value="Trypsin-like serine proteases"/>
    <property type="match status" value="2"/>
</dbReference>
<sequence>MPTGKSDLQVISLTFHFWMLKFEMGKKEKEDRKPHPLSSQYIDRVSHELNTDFVLIDVGTPATMRNSFLASSLSTVIFLLLIPEDFCEKIIGGNEVTPHSRPYMVLLNGDKVCAGALIADNWVLTAAHCVMNRKSEVILGAHSKTKKEPEKQIMFVKKEFISPCYDPETHESDLKLLQLNKKATINKNVAILRLPKKGDDVKPGTVCRVAGWGKYSNRSPASDILREVNVTVIDRKVCNDPKHYNFKPVIGLNMICAGNLRGGKDSCNGDSGSPLICEGTFRGVTAFGLPGKCGDPRGPGIYSLLSKKHLNWIIKTMQGAV</sequence>
<evidence type="ECO:0000259" key="6">
    <source>
        <dbReference type="PROSITE" id="PS50240"/>
    </source>
</evidence>
<keyword evidence="3 5" id="KW-0720">Serine protease</keyword>
<gene>
    <name evidence="8" type="primary">GZMA</name>
</gene>
<accession>A0ABM2FBP0</accession>
<dbReference type="Pfam" id="PF00089">
    <property type="entry name" value="Trypsin"/>
    <property type="match status" value="1"/>
</dbReference>
<name>A0ABM2FBP0_EQUPR</name>
<dbReference type="CDD" id="cd00190">
    <property type="entry name" value="Tryp_SPc"/>
    <property type="match status" value="1"/>
</dbReference>
<dbReference type="InterPro" id="IPR009003">
    <property type="entry name" value="Peptidase_S1_PA"/>
</dbReference>
<evidence type="ECO:0000313" key="8">
    <source>
        <dbReference type="RefSeq" id="XP_008530617.2"/>
    </source>
</evidence>
<evidence type="ECO:0000256" key="5">
    <source>
        <dbReference type="RuleBase" id="RU363034"/>
    </source>
</evidence>
<dbReference type="PANTHER" id="PTHR24271:SF69">
    <property type="entry name" value="GRANZYME A"/>
    <property type="match status" value="1"/>
</dbReference>
<reference evidence="8" key="1">
    <citation type="submission" date="2025-08" db="UniProtKB">
        <authorList>
            <consortium name="RefSeq"/>
        </authorList>
    </citation>
    <scope>IDENTIFICATION</scope>
    <source>
        <tissue evidence="8">Blood</tissue>
    </source>
</reference>
<keyword evidence="4" id="KW-1015">Disulfide bond</keyword>
<dbReference type="InterPro" id="IPR033116">
    <property type="entry name" value="TRYPSIN_SER"/>
</dbReference>
<keyword evidence="7" id="KW-1185">Reference proteome</keyword>
<dbReference type="PANTHER" id="PTHR24271">
    <property type="entry name" value="KALLIKREIN-RELATED"/>
    <property type="match status" value="1"/>
</dbReference>
<evidence type="ECO:0000313" key="7">
    <source>
        <dbReference type="Proteomes" id="UP001652662"/>
    </source>
</evidence>
<dbReference type="PRINTS" id="PR00722">
    <property type="entry name" value="CHYMOTRYPSIN"/>
</dbReference>
<evidence type="ECO:0000256" key="3">
    <source>
        <dbReference type="ARBA" id="ARBA00022825"/>
    </source>
</evidence>
<evidence type="ECO:0000256" key="4">
    <source>
        <dbReference type="ARBA" id="ARBA00023157"/>
    </source>
</evidence>
<dbReference type="InterPro" id="IPR001314">
    <property type="entry name" value="Peptidase_S1A"/>
</dbReference>
<dbReference type="PROSITE" id="PS00135">
    <property type="entry name" value="TRYPSIN_SER"/>
    <property type="match status" value="1"/>
</dbReference>
<feature type="domain" description="Peptidase S1" evidence="6">
    <location>
        <begin position="90"/>
        <end position="318"/>
    </location>
</feature>
<proteinExistence type="predicted"/>
<dbReference type="SUPFAM" id="SSF50494">
    <property type="entry name" value="Trypsin-like serine proteases"/>
    <property type="match status" value="1"/>
</dbReference>
<protein>
    <submittedName>
        <fullName evidence="8">Granzyme A</fullName>
    </submittedName>
</protein>
<dbReference type="Proteomes" id="UP001652662">
    <property type="component" value="Chromosome 20"/>
</dbReference>
<dbReference type="RefSeq" id="XP_008530617.2">
    <property type="nucleotide sequence ID" value="XM_008532395.2"/>
</dbReference>
<keyword evidence="1 5" id="KW-0645">Protease</keyword>
<evidence type="ECO:0000256" key="2">
    <source>
        <dbReference type="ARBA" id="ARBA00022801"/>
    </source>
</evidence>
<dbReference type="InterPro" id="IPR001254">
    <property type="entry name" value="Trypsin_dom"/>
</dbReference>
<organism evidence="7 8">
    <name type="scientific">Equus przewalskii</name>
    <name type="common">Przewalski's horse</name>
    <name type="synonym">Equus caballus przewalskii</name>
    <dbReference type="NCBI Taxonomy" id="9798"/>
    <lineage>
        <taxon>Eukaryota</taxon>
        <taxon>Metazoa</taxon>
        <taxon>Chordata</taxon>
        <taxon>Craniata</taxon>
        <taxon>Vertebrata</taxon>
        <taxon>Euteleostomi</taxon>
        <taxon>Mammalia</taxon>
        <taxon>Eutheria</taxon>
        <taxon>Laurasiatheria</taxon>
        <taxon>Perissodactyla</taxon>
        <taxon>Equidae</taxon>
        <taxon>Equus</taxon>
    </lineage>
</organism>
<dbReference type="InterPro" id="IPR018114">
    <property type="entry name" value="TRYPSIN_HIS"/>
</dbReference>
<dbReference type="PROSITE" id="PS50240">
    <property type="entry name" value="TRYPSIN_DOM"/>
    <property type="match status" value="1"/>
</dbReference>
<dbReference type="InterPro" id="IPR043504">
    <property type="entry name" value="Peptidase_S1_PA_chymotrypsin"/>
</dbReference>
<dbReference type="GeneID" id="103559058"/>